<keyword evidence="15" id="KW-1185">Reference proteome</keyword>
<evidence type="ECO:0000256" key="8">
    <source>
        <dbReference type="ARBA" id="ARBA00023284"/>
    </source>
</evidence>
<dbReference type="InterPro" id="IPR036249">
    <property type="entry name" value="Thioredoxin-like_sf"/>
</dbReference>
<keyword evidence="5" id="KW-0049">Antioxidant</keyword>
<evidence type="ECO:0000256" key="4">
    <source>
        <dbReference type="ARBA" id="ARBA00022559"/>
    </source>
</evidence>
<dbReference type="PANTHER" id="PTHR42801:SF4">
    <property type="entry name" value="AHPC_TSA FAMILY PROTEIN"/>
    <property type="match status" value="1"/>
</dbReference>
<evidence type="ECO:0000256" key="7">
    <source>
        <dbReference type="ARBA" id="ARBA00023157"/>
    </source>
</evidence>
<evidence type="ECO:0000256" key="12">
    <source>
        <dbReference type="ARBA" id="ARBA00049091"/>
    </source>
</evidence>
<organism evidence="14 15">
    <name type="scientific">Arthrobacter gallicola</name>
    <dbReference type="NCBI Taxonomy" id="2762225"/>
    <lineage>
        <taxon>Bacteria</taxon>
        <taxon>Bacillati</taxon>
        <taxon>Actinomycetota</taxon>
        <taxon>Actinomycetes</taxon>
        <taxon>Micrococcales</taxon>
        <taxon>Micrococcaceae</taxon>
        <taxon>Arthrobacter</taxon>
    </lineage>
</organism>
<evidence type="ECO:0000313" key="14">
    <source>
        <dbReference type="EMBL" id="MBD7996920.1"/>
    </source>
</evidence>
<dbReference type="SUPFAM" id="SSF52833">
    <property type="entry name" value="Thioredoxin-like"/>
    <property type="match status" value="1"/>
</dbReference>
<evidence type="ECO:0000259" key="13">
    <source>
        <dbReference type="PROSITE" id="PS51352"/>
    </source>
</evidence>
<evidence type="ECO:0000256" key="5">
    <source>
        <dbReference type="ARBA" id="ARBA00022862"/>
    </source>
</evidence>
<dbReference type="Pfam" id="PF00578">
    <property type="entry name" value="AhpC-TSA"/>
    <property type="match status" value="1"/>
</dbReference>
<dbReference type="RefSeq" id="WP_191809200.1">
    <property type="nucleotide sequence ID" value="NZ_JACSQD010000010.1"/>
</dbReference>
<feature type="domain" description="Thioredoxin" evidence="13">
    <location>
        <begin position="4"/>
        <end position="157"/>
    </location>
</feature>
<dbReference type="Gene3D" id="3.40.30.10">
    <property type="entry name" value="Glutaredoxin"/>
    <property type="match status" value="1"/>
</dbReference>
<dbReference type="GO" id="GO:0004601">
    <property type="term" value="F:peroxidase activity"/>
    <property type="evidence" value="ECO:0007669"/>
    <property type="project" value="UniProtKB-KW"/>
</dbReference>
<dbReference type="EC" id="1.11.1.24" evidence="3"/>
<keyword evidence="8" id="KW-0676">Redox-active center</keyword>
<evidence type="ECO:0000256" key="6">
    <source>
        <dbReference type="ARBA" id="ARBA00023002"/>
    </source>
</evidence>
<evidence type="ECO:0000256" key="10">
    <source>
        <dbReference type="ARBA" id="ARBA00038489"/>
    </source>
</evidence>
<dbReference type="InterPro" id="IPR024706">
    <property type="entry name" value="Peroxiredoxin_AhpC-typ"/>
</dbReference>
<sequence length="157" mass="16578">MTQLSPGDTAPAFTLPDAGGKQVSLADYAGRRVVVYFYPQAGTPGCTTEACDFRDNLAALQQDGYDVVGISPDGPEAIQEFIRDQALTFPLLSDPDLAVIKAYGAYGERTFGGNTSMGVLRSTVTVDEDGKVLTAEYGVSPAGHVARLREELAGLQS</sequence>
<accession>A0ABR8UWK4</accession>
<dbReference type="PROSITE" id="PS51352">
    <property type="entry name" value="THIOREDOXIN_2"/>
    <property type="match status" value="1"/>
</dbReference>
<protein>
    <recommendedName>
        <fullName evidence="3">thioredoxin-dependent peroxiredoxin</fullName>
        <ecNumber evidence="3">1.11.1.24</ecNumber>
    </recommendedName>
    <alternativeName>
        <fullName evidence="11">Bacterioferritin comigratory protein</fullName>
    </alternativeName>
    <alternativeName>
        <fullName evidence="9">Thioredoxin peroxidase</fullName>
    </alternativeName>
</protein>
<comment type="similarity">
    <text evidence="10">Belongs to the peroxiredoxin family. BCP/PrxQ subfamily.</text>
</comment>
<dbReference type="EMBL" id="JACSQD010000010">
    <property type="protein sequence ID" value="MBD7996920.1"/>
    <property type="molecule type" value="Genomic_DNA"/>
</dbReference>
<keyword evidence="4 14" id="KW-0575">Peroxidase</keyword>
<evidence type="ECO:0000256" key="2">
    <source>
        <dbReference type="ARBA" id="ARBA00011245"/>
    </source>
</evidence>
<dbReference type="Proteomes" id="UP000609874">
    <property type="component" value="Unassembled WGS sequence"/>
</dbReference>
<keyword evidence="6" id="KW-0560">Oxidoreductase</keyword>
<evidence type="ECO:0000256" key="11">
    <source>
        <dbReference type="ARBA" id="ARBA00041373"/>
    </source>
</evidence>
<evidence type="ECO:0000256" key="3">
    <source>
        <dbReference type="ARBA" id="ARBA00013017"/>
    </source>
</evidence>
<comment type="subunit">
    <text evidence="2">Monomer.</text>
</comment>
<keyword evidence="7" id="KW-1015">Disulfide bond</keyword>
<evidence type="ECO:0000313" key="15">
    <source>
        <dbReference type="Proteomes" id="UP000609874"/>
    </source>
</evidence>
<proteinExistence type="inferred from homology"/>
<dbReference type="CDD" id="cd03017">
    <property type="entry name" value="PRX_BCP"/>
    <property type="match status" value="1"/>
</dbReference>
<evidence type="ECO:0000256" key="1">
    <source>
        <dbReference type="ARBA" id="ARBA00003330"/>
    </source>
</evidence>
<dbReference type="PIRSF" id="PIRSF000239">
    <property type="entry name" value="AHPC"/>
    <property type="match status" value="1"/>
</dbReference>
<name>A0ABR8UWK4_9MICC</name>
<dbReference type="NCBIfam" id="NF006960">
    <property type="entry name" value="PRK09437.1"/>
    <property type="match status" value="1"/>
</dbReference>
<evidence type="ECO:0000256" key="9">
    <source>
        <dbReference type="ARBA" id="ARBA00032824"/>
    </source>
</evidence>
<comment type="caution">
    <text evidence="14">The sequence shown here is derived from an EMBL/GenBank/DDBJ whole genome shotgun (WGS) entry which is preliminary data.</text>
</comment>
<dbReference type="InterPro" id="IPR050924">
    <property type="entry name" value="Peroxiredoxin_BCP/PrxQ"/>
</dbReference>
<dbReference type="PANTHER" id="PTHR42801">
    <property type="entry name" value="THIOREDOXIN-DEPENDENT PEROXIDE REDUCTASE"/>
    <property type="match status" value="1"/>
</dbReference>
<dbReference type="InterPro" id="IPR013766">
    <property type="entry name" value="Thioredoxin_domain"/>
</dbReference>
<comment type="catalytic activity">
    <reaction evidence="12">
        <text>a hydroperoxide + [thioredoxin]-dithiol = an alcohol + [thioredoxin]-disulfide + H2O</text>
        <dbReference type="Rhea" id="RHEA:62620"/>
        <dbReference type="Rhea" id="RHEA-COMP:10698"/>
        <dbReference type="Rhea" id="RHEA-COMP:10700"/>
        <dbReference type="ChEBI" id="CHEBI:15377"/>
        <dbReference type="ChEBI" id="CHEBI:29950"/>
        <dbReference type="ChEBI" id="CHEBI:30879"/>
        <dbReference type="ChEBI" id="CHEBI:35924"/>
        <dbReference type="ChEBI" id="CHEBI:50058"/>
        <dbReference type="EC" id="1.11.1.24"/>
    </reaction>
</comment>
<gene>
    <name evidence="14" type="primary">bcp</name>
    <name evidence="14" type="ORF">H9639_16630</name>
</gene>
<reference evidence="14 15" key="1">
    <citation type="submission" date="2020-08" db="EMBL/GenBank/DDBJ databases">
        <title>A Genomic Blueprint of the Chicken Gut Microbiome.</title>
        <authorList>
            <person name="Gilroy R."/>
            <person name="Ravi A."/>
            <person name="Getino M."/>
            <person name="Pursley I."/>
            <person name="Horton D.L."/>
            <person name="Alikhan N.-F."/>
            <person name="Baker D."/>
            <person name="Gharbi K."/>
            <person name="Hall N."/>
            <person name="Watson M."/>
            <person name="Adriaenssens E.M."/>
            <person name="Foster-Nyarko E."/>
            <person name="Jarju S."/>
            <person name="Secka A."/>
            <person name="Antonio M."/>
            <person name="Oren A."/>
            <person name="Chaudhuri R."/>
            <person name="La Ragione R.M."/>
            <person name="Hildebrand F."/>
            <person name="Pallen M.J."/>
        </authorList>
    </citation>
    <scope>NUCLEOTIDE SEQUENCE [LARGE SCALE GENOMIC DNA]</scope>
    <source>
        <strain evidence="14 15">Sa2CUA1</strain>
    </source>
</reference>
<dbReference type="InterPro" id="IPR000866">
    <property type="entry name" value="AhpC/TSA"/>
</dbReference>
<comment type="function">
    <text evidence="1">Thiol-specific peroxidase that catalyzes the reduction of hydrogen peroxide and organic hydroperoxides to water and alcohols, respectively. Plays a role in cell protection against oxidative stress by detoxifying peroxides and as sensor of hydrogen peroxide-mediated signaling events.</text>
</comment>